<name>V4P3K5_EUTSA</name>
<dbReference type="Proteomes" id="UP000030689">
    <property type="component" value="Unassembled WGS sequence"/>
</dbReference>
<dbReference type="AlphaFoldDB" id="V4P3K5"/>
<dbReference type="OrthoDB" id="1696863at2759"/>
<accession>V4P3K5</accession>
<keyword evidence="2" id="KW-0472">Membrane</keyword>
<dbReference type="KEGG" id="eus:EUTSA_v10025671mg"/>
<gene>
    <name evidence="3" type="ORF">EUTSA_v10025671mg</name>
</gene>
<keyword evidence="2" id="KW-0812">Transmembrane</keyword>
<feature type="compositionally biased region" description="Polar residues" evidence="1">
    <location>
        <begin position="195"/>
        <end position="206"/>
    </location>
</feature>
<keyword evidence="4" id="KW-1185">Reference proteome</keyword>
<dbReference type="Gramene" id="ESQ53976">
    <property type="protein sequence ID" value="ESQ53976"/>
    <property type="gene ID" value="EUTSA_v10025671mg"/>
</dbReference>
<dbReference type="PANTHER" id="PTHR35099">
    <property type="entry name" value="OS02G0182700 PROTEIN"/>
    <property type="match status" value="1"/>
</dbReference>
<dbReference type="eggNOG" id="ENOG502RZ47">
    <property type="taxonomic scope" value="Eukaryota"/>
</dbReference>
<protein>
    <submittedName>
        <fullName evidence="3">Uncharacterized protein</fullName>
    </submittedName>
</protein>
<evidence type="ECO:0000313" key="3">
    <source>
        <dbReference type="EMBL" id="ESQ53976.1"/>
    </source>
</evidence>
<dbReference type="PANTHER" id="PTHR35099:SF2">
    <property type="entry name" value="OS02G0182700 PROTEIN"/>
    <property type="match status" value="1"/>
</dbReference>
<dbReference type="EMBL" id="KI517384">
    <property type="protein sequence ID" value="ESQ53976.1"/>
    <property type="molecule type" value="Genomic_DNA"/>
</dbReference>
<keyword evidence="2" id="KW-1133">Transmembrane helix</keyword>
<dbReference type="OMA" id="MVKDEWV"/>
<dbReference type="STRING" id="72664.V4P3K5"/>
<feature type="region of interest" description="Disordered" evidence="1">
    <location>
        <begin position="138"/>
        <end position="211"/>
    </location>
</feature>
<evidence type="ECO:0000313" key="4">
    <source>
        <dbReference type="Proteomes" id="UP000030689"/>
    </source>
</evidence>
<feature type="transmembrane region" description="Helical" evidence="2">
    <location>
        <begin position="21"/>
        <end position="37"/>
    </location>
</feature>
<proteinExistence type="predicted"/>
<organism evidence="3 4">
    <name type="scientific">Eutrema salsugineum</name>
    <name type="common">Saltwater cress</name>
    <name type="synonym">Sisymbrium salsugineum</name>
    <dbReference type="NCBI Taxonomy" id="72664"/>
    <lineage>
        <taxon>Eukaryota</taxon>
        <taxon>Viridiplantae</taxon>
        <taxon>Streptophyta</taxon>
        <taxon>Embryophyta</taxon>
        <taxon>Tracheophyta</taxon>
        <taxon>Spermatophyta</taxon>
        <taxon>Magnoliopsida</taxon>
        <taxon>eudicotyledons</taxon>
        <taxon>Gunneridae</taxon>
        <taxon>Pentapetalae</taxon>
        <taxon>rosids</taxon>
        <taxon>malvids</taxon>
        <taxon>Brassicales</taxon>
        <taxon>Brassicaceae</taxon>
        <taxon>Eutremeae</taxon>
        <taxon>Eutrema</taxon>
    </lineage>
</organism>
<evidence type="ECO:0000256" key="1">
    <source>
        <dbReference type="SAM" id="MobiDB-lite"/>
    </source>
</evidence>
<reference evidence="3 4" key="1">
    <citation type="journal article" date="2013" name="Front. Plant Sci.">
        <title>The Reference Genome of the Halophytic Plant Eutrema salsugineum.</title>
        <authorList>
            <person name="Yang R."/>
            <person name="Jarvis D.E."/>
            <person name="Chen H."/>
            <person name="Beilstein M.A."/>
            <person name="Grimwood J."/>
            <person name="Jenkins J."/>
            <person name="Shu S."/>
            <person name="Prochnik S."/>
            <person name="Xin M."/>
            <person name="Ma C."/>
            <person name="Schmutz J."/>
            <person name="Wing R.A."/>
            <person name="Mitchell-Olds T."/>
            <person name="Schumaker K.S."/>
            <person name="Wang X."/>
        </authorList>
    </citation>
    <scope>NUCLEOTIDE SEQUENCE [LARGE SCALE GENOMIC DNA]</scope>
</reference>
<sequence>MKKENKKRGIIKRASYITPSIYLFLLYFDISTSSVSLSLSSPFSLFCNFSSFSLCFCFVSESLFLRKLEILISVASMKKITSAAAKIAVKDEWVAAAMTDDELVVELLLRLKHAGTAVAENPAVNLPPLRWGIRQRRSRSSRFGGGGVPVSLKKDVDSARASPKTPLSWSGGSGSGGCSTSPSAATADGFEDTSRQASCSTSTGSGSKIFPTNEYTSSFSKRLKKKKSSSELKDEEILRLKERLALEKEIESLRATFDQQNVRNQRLKRIKLDLNSGRVKNETQVDLIHKSQPESKSCRVEGKTSSSKNQESIFFLPDLNMVPSEDEILYGTS</sequence>
<evidence type="ECO:0000256" key="2">
    <source>
        <dbReference type="SAM" id="Phobius"/>
    </source>
</evidence>